<proteinExistence type="inferred from homology"/>
<keyword evidence="2" id="KW-0226">DNA condensation</keyword>
<evidence type="ECO:0000313" key="5">
    <source>
        <dbReference type="EMBL" id="SEG24490.1"/>
    </source>
</evidence>
<dbReference type="GO" id="GO:0005829">
    <property type="term" value="C:cytosol"/>
    <property type="evidence" value="ECO:0007669"/>
    <property type="project" value="TreeGrafter"/>
</dbReference>
<dbReference type="InterPro" id="IPR010992">
    <property type="entry name" value="IHF-like_DNA-bd_dom_sf"/>
</dbReference>
<organism evidence="5 6">
    <name type="scientific">Parabacteroides chinchillae</name>
    <dbReference type="NCBI Taxonomy" id="871327"/>
    <lineage>
        <taxon>Bacteria</taxon>
        <taxon>Pseudomonadati</taxon>
        <taxon>Bacteroidota</taxon>
        <taxon>Bacteroidia</taxon>
        <taxon>Bacteroidales</taxon>
        <taxon>Tannerellaceae</taxon>
        <taxon>Parabacteroides</taxon>
    </lineage>
</organism>
<evidence type="ECO:0000313" key="6">
    <source>
        <dbReference type="Proteomes" id="UP000236725"/>
    </source>
</evidence>
<accession>A0A8G2FC64</accession>
<dbReference type="PANTHER" id="PTHR33175:SF3">
    <property type="entry name" value="DNA-BINDING PROTEIN HU-BETA"/>
    <property type="match status" value="1"/>
</dbReference>
<dbReference type="Proteomes" id="UP000236725">
    <property type="component" value="Unassembled WGS sequence"/>
</dbReference>
<reference evidence="5 6" key="1">
    <citation type="submission" date="2016-10" db="EMBL/GenBank/DDBJ databases">
        <authorList>
            <person name="Varghese N."/>
            <person name="Submissions S."/>
        </authorList>
    </citation>
    <scope>NUCLEOTIDE SEQUENCE [LARGE SCALE GENOMIC DNA]</scope>
    <source>
        <strain evidence="5 6">DSM 29073</strain>
    </source>
</reference>
<dbReference type="SMART" id="SM00411">
    <property type="entry name" value="BHL"/>
    <property type="match status" value="1"/>
</dbReference>
<protein>
    <submittedName>
        <fullName evidence="5">DNA-binding protein HU-beta</fullName>
    </submittedName>
</protein>
<dbReference type="Gene3D" id="4.10.520.10">
    <property type="entry name" value="IHF-like DNA-binding proteins"/>
    <property type="match status" value="1"/>
</dbReference>
<evidence type="ECO:0000256" key="3">
    <source>
        <dbReference type="ARBA" id="ARBA00023125"/>
    </source>
</evidence>
<dbReference type="AlphaFoldDB" id="A0A8G2FC64"/>
<dbReference type="Pfam" id="PF00216">
    <property type="entry name" value="Bac_DNA_binding"/>
    <property type="match status" value="1"/>
</dbReference>
<sequence>MNKAELIDALASKAGMQKQEAKKALDAYIEIVTEQMSKNEEIALIGFGTLTPRAQTQRLARNPKTGTPVMIPARTTVKFKPGKFLLEAMNAHLKKA</sequence>
<dbReference type="EMBL" id="FNVS01000023">
    <property type="protein sequence ID" value="SEG24490.1"/>
    <property type="molecule type" value="Genomic_DNA"/>
</dbReference>
<dbReference type="InterPro" id="IPR020816">
    <property type="entry name" value="Histone-like_DNA-bd_CS"/>
</dbReference>
<dbReference type="InterPro" id="IPR000119">
    <property type="entry name" value="Hist_DNA-bd"/>
</dbReference>
<dbReference type="CDD" id="cd13831">
    <property type="entry name" value="HU"/>
    <property type="match status" value="1"/>
</dbReference>
<evidence type="ECO:0000256" key="2">
    <source>
        <dbReference type="ARBA" id="ARBA00023067"/>
    </source>
</evidence>
<dbReference type="SUPFAM" id="SSF47729">
    <property type="entry name" value="IHF-like DNA-binding proteins"/>
    <property type="match status" value="1"/>
</dbReference>
<dbReference type="GO" id="GO:0003677">
    <property type="term" value="F:DNA binding"/>
    <property type="evidence" value="ECO:0007669"/>
    <property type="project" value="UniProtKB-KW"/>
</dbReference>
<dbReference type="PROSITE" id="PS00045">
    <property type="entry name" value="HISTONE_LIKE"/>
    <property type="match status" value="1"/>
</dbReference>
<name>A0A8G2FC64_9BACT</name>
<dbReference type="PANTHER" id="PTHR33175">
    <property type="entry name" value="DNA-BINDING PROTEIN HU"/>
    <property type="match status" value="1"/>
</dbReference>
<comment type="caution">
    <text evidence="5">The sequence shown here is derived from an EMBL/GenBank/DDBJ whole genome shotgun (WGS) entry which is preliminary data.</text>
</comment>
<evidence type="ECO:0000256" key="1">
    <source>
        <dbReference type="ARBA" id="ARBA00010529"/>
    </source>
</evidence>
<evidence type="ECO:0000256" key="4">
    <source>
        <dbReference type="RuleBase" id="RU003939"/>
    </source>
</evidence>
<gene>
    <name evidence="5" type="ORF">SAMN05444001_12332</name>
</gene>
<keyword evidence="6" id="KW-1185">Reference proteome</keyword>
<dbReference type="PRINTS" id="PR01727">
    <property type="entry name" value="DNABINDINGHU"/>
</dbReference>
<keyword evidence="3 5" id="KW-0238">DNA-binding</keyword>
<dbReference type="GO" id="GO:0030527">
    <property type="term" value="F:structural constituent of chromatin"/>
    <property type="evidence" value="ECO:0007669"/>
    <property type="project" value="InterPro"/>
</dbReference>
<dbReference type="GO" id="GO:0030261">
    <property type="term" value="P:chromosome condensation"/>
    <property type="evidence" value="ECO:0007669"/>
    <property type="project" value="UniProtKB-KW"/>
</dbReference>
<comment type="similarity">
    <text evidence="1 4">Belongs to the bacterial histone-like protein family.</text>
</comment>
<dbReference type="RefSeq" id="WP_099462968.1">
    <property type="nucleotide sequence ID" value="NZ_FNVS01000023.1"/>
</dbReference>